<evidence type="ECO:0000256" key="1">
    <source>
        <dbReference type="SAM" id="Phobius"/>
    </source>
</evidence>
<accession>A0AA36FW08</accession>
<keyword evidence="1" id="KW-1133">Transmembrane helix</keyword>
<proteinExistence type="predicted"/>
<keyword evidence="3" id="KW-1185">Reference proteome</keyword>
<evidence type="ECO:0000313" key="2">
    <source>
        <dbReference type="EMBL" id="CAJ0569275.1"/>
    </source>
</evidence>
<dbReference type="Proteomes" id="UP001177023">
    <property type="component" value="Unassembled WGS sequence"/>
</dbReference>
<comment type="caution">
    <text evidence="2">The sequence shown here is derived from an EMBL/GenBank/DDBJ whole genome shotgun (WGS) entry which is preliminary data.</text>
</comment>
<dbReference type="AlphaFoldDB" id="A0AA36FW08"/>
<evidence type="ECO:0000313" key="3">
    <source>
        <dbReference type="Proteomes" id="UP001177023"/>
    </source>
</evidence>
<feature type="non-terminal residue" evidence="2">
    <location>
        <position position="1"/>
    </location>
</feature>
<organism evidence="2 3">
    <name type="scientific">Mesorhabditis spiculigera</name>
    <dbReference type="NCBI Taxonomy" id="96644"/>
    <lineage>
        <taxon>Eukaryota</taxon>
        <taxon>Metazoa</taxon>
        <taxon>Ecdysozoa</taxon>
        <taxon>Nematoda</taxon>
        <taxon>Chromadorea</taxon>
        <taxon>Rhabditida</taxon>
        <taxon>Rhabditina</taxon>
        <taxon>Rhabditomorpha</taxon>
        <taxon>Rhabditoidea</taxon>
        <taxon>Rhabditidae</taxon>
        <taxon>Mesorhabditinae</taxon>
        <taxon>Mesorhabditis</taxon>
    </lineage>
</organism>
<keyword evidence="1" id="KW-0812">Transmembrane</keyword>
<gene>
    <name evidence="2" type="ORF">MSPICULIGERA_LOCUS7758</name>
</gene>
<feature type="transmembrane region" description="Helical" evidence="1">
    <location>
        <begin position="222"/>
        <end position="241"/>
    </location>
</feature>
<sequence>MSKCSYLCAPCVFDAPDQSINGVKSAINKTCTPYEVNYQYVVSNEGDGTTPSSYLNLFLGVHCPAIGCWAMQTQEAMSFAQKVLQGSGLGDSPFFTGITYNITSRAFANGCAATASYQDFLGDVASAVTGPDWELYCHYITGTTSQFTNCQEVEFASSGPVNLFGKICQPPGMANFLRALLFFCTSAVFAAQEHPRAIRSATILVDDTSNVIKDFINGVHPGLLVIVGLLIFAGCGFELAYGSRGSSGRQVTHVASRNNIKNAKDFQMA</sequence>
<name>A0AA36FW08_9BILA</name>
<reference evidence="2" key="1">
    <citation type="submission" date="2023-06" db="EMBL/GenBank/DDBJ databases">
        <authorList>
            <person name="Delattre M."/>
        </authorList>
    </citation>
    <scope>NUCLEOTIDE SEQUENCE</scope>
    <source>
        <strain evidence="2">AF72</strain>
    </source>
</reference>
<keyword evidence="1" id="KW-0472">Membrane</keyword>
<protein>
    <submittedName>
        <fullName evidence="2">Uncharacterized protein</fullName>
    </submittedName>
</protein>
<dbReference type="EMBL" id="CATQJA010001996">
    <property type="protein sequence ID" value="CAJ0569275.1"/>
    <property type="molecule type" value="Genomic_DNA"/>
</dbReference>